<dbReference type="Pfam" id="PF13515">
    <property type="entry name" value="FUSC_2"/>
    <property type="match status" value="1"/>
</dbReference>
<accession>A0A4R6X9S5</accession>
<dbReference type="PIRSF" id="PIRSF029594">
    <property type="entry name" value="UCP029594"/>
    <property type="match status" value="1"/>
</dbReference>
<proteinExistence type="predicted"/>
<comment type="caution">
    <text evidence="7">The sequence shown here is derived from an EMBL/GenBank/DDBJ whole genome shotgun (WGS) entry which is preliminary data.</text>
</comment>
<dbReference type="Pfam" id="PF11168">
    <property type="entry name" value="DUF2955"/>
    <property type="match status" value="1"/>
</dbReference>
<organism evidence="7 8">
    <name type="scientific">Marinomonas communis</name>
    <dbReference type="NCBI Taxonomy" id="28254"/>
    <lineage>
        <taxon>Bacteria</taxon>
        <taxon>Pseudomonadati</taxon>
        <taxon>Pseudomonadota</taxon>
        <taxon>Gammaproteobacteria</taxon>
        <taxon>Oceanospirillales</taxon>
        <taxon>Oceanospirillaceae</taxon>
        <taxon>Marinomonas</taxon>
    </lineage>
</organism>
<keyword evidence="3 5" id="KW-1133">Transmembrane helix</keyword>
<comment type="subcellular location">
    <subcellularLocation>
        <location evidence="1">Membrane</location>
        <topology evidence="1">Multi-pass membrane protein</topology>
    </subcellularLocation>
</comment>
<dbReference type="InterPro" id="IPR049453">
    <property type="entry name" value="Memb_transporter_dom"/>
</dbReference>
<dbReference type="InterPro" id="IPR016926">
    <property type="entry name" value="UCP029594"/>
</dbReference>
<feature type="transmembrane region" description="Helical" evidence="5">
    <location>
        <begin position="277"/>
        <end position="294"/>
    </location>
</feature>
<feature type="transmembrane region" description="Helical" evidence="5">
    <location>
        <begin position="32"/>
        <end position="49"/>
    </location>
</feature>
<keyword evidence="8" id="KW-1185">Reference proteome</keyword>
<feature type="domain" description="Integral membrane bound transporter" evidence="6">
    <location>
        <begin position="190"/>
        <end position="321"/>
    </location>
</feature>
<dbReference type="OrthoDB" id="6799126at2"/>
<feature type="transmembrane region" description="Helical" evidence="5">
    <location>
        <begin position="80"/>
        <end position="98"/>
    </location>
</feature>
<feature type="transmembrane region" description="Helical" evidence="5">
    <location>
        <begin position="251"/>
        <end position="270"/>
    </location>
</feature>
<protein>
    <submittedName>
        <fullName evidence="7">Fusaric acid resistance family protein</fullName>
    </submittedName>
</protein>
<dbReference type="EMBL" id="SNZA01000001">
    <property type="protein sequence ID" value="TDR15905.1"/>
    <property type="molecule type" value="Genomic_DNA"/>
</dbReference>
<keyword evidence="4 5" id="KW-0472">Membrane</keyword>
<evidence type="ECO:0000256" key="3">
    <source>
        <dbReference type="ARBA" id="ARBA00022989"/>
    </source>
</evidence>
<evidence type="ECO:0000313" key="8">
    <source>
        <dbReference type="Proteomes" id="UP000295729"/>
    </source>
</evidence>
<dbReference type="Proteomes" id="UP000295729">
    <property type="component" value="Unassembled WGS sequence"/>
</dbReference>
<evidence type="ECO:0000256" key="5">
    <source>
        <dbReference type="SAM" id="Phobius"/>
    </source>
</evidence>
<feature type="transmembrane region" description="Helical" evidence="5">
    <location>
        <begin position="229"/>
        <end position="245"/>
    </location>
</feature>
<feature type="transmembrane region" description="Helical" evidence="5">
    <location>
        <begin position="300"/>
        <end position="325"/>
    </location>
</feature>
<reference evidence="7 8" key="1">
    <citation type="submission" date="2019-03" db="EMBL/GenBank/DDBJ databases">
        <title>Genomic Encyclopedia of Type Strains, Phase IV (KMG-IV): sequencing the most valuable type-strain genomes for metagenomic binning, comparative biology and taxonomic classification.</title>
        <authorList>
            <person name="Goeker M."/>
        </authorList>
    </citation>
    <scope>NUCLEOTIDE SEQUENCE [LARGE SCALE GENOMIC DNA]</scope>
    <source>
        <strain evidence="7 8">DSM 5604</strain>
    </source>
</reference>
<dbReference type="InterPro" id="IPR022604">
    <property type="entry name" value="DUF2955"/>
</dbReference>
<evidence type="ECO:0000256" key="1">
    <source>
        <dbReference type="ARBA" id="ARBA00004141"/>
    </source>
</evidence>
<feature type="transmembrane region" description="Helical" evidence="5">
    <location>
        <begin position="105"/>
        <end position="122"/>
    </location>
</feature>
<feature type="transmembrane region" description="Helical" evidence="5">
    <location>
        <begin position="176"/>
        <end position="195"/>
    </location>
</feature>
<evidence type="ECO:0000256" key="4">
    <source>
        <dbReference type="ARBA" id="ARBA00023136"/>
    </source>
</evidence>
<evidence type="ECO:0000313" key="7">
    <source>
        <dbReference type="EMBL" id="TDR15905.1"/>
    </source>
</evidence>
<feature type="transmembrane region" description="Helical" evidence="5">
    <location>
        <begin position="201"/>
        <end position="217"/>
    </location>
</feature>
<keyword evidence="2 5" id="KW-0812">Transmembrane</keyword>
<dbReference type="RefSeq" id="WP_133560707.1">
    <property type="nucleotide sequence ID" value="NZ_SNZA01000001.1"/>
</dbReference>
<gene>
    <name evidence="7" type="ORF">C8D85_1284</name>
</gene>
<sequence length="339" mass="37764">MFTEMQPTEKKRLLRIAFGTTIGFSVCKIMDWPYGVFFTVFPMLLLGMVPTFNRTLALEFIVGAAISALEMWVLQTFFKPFPLAMLLAVFFIFGYHFRFMLTSRYFLMWASGLITLSTLLNFGSYDAGQATDMVVATVLAALISVVSAYLLYWLIPDTEPFKGTPPAKPSASQINHRTILGALLATISFTVFQIADLKDSLSAQVATMLILFPMTYQGSVISAKKRAKGVAYGCVLALCAQVLLYDLISHFLLVALSLFMTVMITAYFHLVERSGSGIGFGALTTIGILYGQYLTPQGDIFFSALYRFSSVLVAMFCVLVVAFLLDNWLNRYKWTQNTP</sequence>
<evidence type="ECO:0000259" key="6">
    <source>
        <dbReference type="Pfam" id="PF13515"/>
    </source>
</evidence>
<name>A0A4R6X9S5_9GAMM</name>
<dbReference type="GO" id="GO:0016020">
    <property type="term" value="C:membrane"/>
    <property type="evidence" value="ECO:0007669"/>
    <property type="project" value="UniProtKB-SubCell"/>
</dbReference>
<dbReference type="AlphaFoldDB" id="A0A4R6X9S5"/>
<feature type="transmembrane region" description="Helical" evidence="5">
    <location>
        <begin position="134"/>
        <end position="155"/>
    </location>
</feature>
<evidence type="ECO:0000256" key="2">
    <source>
        <dbReference type="ARBA" id="ARBA00022692"/>
    </source>
</evidence>